<name>X1QXV5_9ZZZZ</name>
<keyword evidence="2" id="KW-0808">Transferase</keyword>
<feature type="non-terminal residue" evidence="5">
    <location>
        <position position="84"/>
    </location>
</feature>
<evidence type="ECO:0000256" key="1">
    <source>
        <dbReference type="ARBA" id="ARBA00006154"/>
    </source>
</evidence>
<feature type="non-terminal residue" evidence="5">
    <location>
        <position position="1"/>
    </location>
</feature>
<gene>
    <name evidence="5" type="ORF">S12H4_25302</name>
</gene>
<feature type="domain" description="2-isopropylmalate synthase LeuA allosteric (dimerisation)" evidence="4">
    <location>
        <begin position="2"/>
        <end position="79"/>
    </location>
</feature>
<dbReference type="GO" id="GO:0009098">
    <property type="term" value="P:L-leucine biosynthetic process"/>
    <property type="evidence" value="ECO:0007669"/>
    <property type="project" value="InterPro"/>
</dbReference>
<evidence type="ECO:0000313" key="5">
    <source>
        <dbReference type="EMBL" id="GAI73392.1"/>
    </source>
</evidence>
<dbReference type="PANTHER" id="PTHR43538:SF1">
    <property type="entry name" value="(R)-CITRAMALATE SYNTHASE"/>
    <property type="match status" value="1"/>
</dbReference>
<dbReference type="EMBL" id="BARW01014114">
    <property type="protein sequence ID" value="GAI73392.1"/>
    <property type="molecule type" value="Genomic_DNA"/>
</dbReference>
<accession>X1QXV5</accession>
<comment type="similarity">
    <text evidence="1">Belongs to the alpha-IPM synthase/homocitrate synthase family.</text>
</comment>
<evidence type="ECO:0000259" key="4">
    <source>
        <dbReference type="SMART" id="SM00917"/>
    </source>
</evidence>
<dbReference type="SMART" id="SM00917">
    <property type="entry name" value="LeuA_dimer"/>
    <property type="match status" value="1"/>
</dbReference>
<protein>
    <recommendedName>
        <fullName evidence="4">2-isopropylmalate synthase LeuA allosteric (dimerisation) domain-containing protein</fullName>
    </recommendedName>
</protein>
<dbReference type="InterPro" id="IPR005675">
    <property type="entry name" value="Citramal_synthase"/>
</dbReference>
<dbReference type="GO" id="GO:0003852">
    <property type="term" value="F:2-isopropylmalate synthase activity"/>
    <property type="evidence" value="ECO:0007669"/>
    <property type="project" value="InterPro"/>
</dbReference>
<comment type="caution">
    <text evidence="5">The sequence shown here is derived from an EMBL/GenBank/DDBJ whole genome shotgun (WGS) entry which is preliminary data.</text>
</comment>
<dbReference type="PANTHER" id="PTHR43538">
    <property type="entry name" value="ALPHA-IPM SYNTHASE/HOMOCITRATE SYNTHASE"/>
    <property type="match status" value="1"/>
</dbReference>
<organism evidence="5">
    <name type="scientific">marine sediment metagenome</name>
    <dbReference type="NCBI Taxonomy" id="412755"/>
    <lineage>
        <taxon>unclassified sequences</taxon>
        <taxon>metagenomes</taxon>
        <taxon>ecological metagenomes</taxon>
    </lineage>
</organism>
<dbReference type="InterPro" id="IPR013709">
    <property type="entry name" value="2-isopropylmalate_synth_dimer"/>
</dbReference>
<sequence length="84" mass="9432">YALDQALRKALLQFYPSLAKVRLVDYKVRILEESVGTGSQVRVLIESSDGVDEWQTVGSSSNIIEASWLALADSLEYWLLKQEA</sequence>
<proteinExistence type="inferred from homology"/>
<comment type="pathway">
    <text evidence="3">Amino-acid biosynthesis.</text>
</comment>
<evidence type="ECO:0000256" key="3">
    <source>
        <dbReference type="ARBA" id="ARBA00029440"/>
    </source>
</evidence>
<dbReference type="AlphaFoldDB" id="X1QXV5"/>
<dbReference type="Pfam" id="PF08502">
    <property type="entry name" value="LeuA_dimer"/>
    <property type="match status" value="1"/>
</dbReference>
<dbReference type="Gene3D" id="3.30.160.270">
    <property type="match status" value="1"/>
</dbReference>
<evidence type="ECO:0000256" key="2">
    <source>
        <dbReference type="ARBA" id="ARBA00022679"/>
    </source>
</evidence>
<dbReference type="InterPro" id="IPR036230">
    <property type="entry name" value="LeuA_allosteric_dom_sf"/>
</dbReference>
<reference evidence="5" key="1">
    <citation type="journal article" date="2014" name="Front. Microbiol.">
        <title>High frequency of phylogenetically diverse reductive dehalogenase-homologous genes in deep subseafloor sedimentary metagenomes.</title>
        <authorList>
            <person name="Kawai M."/>
            <person name="Futagami T."/>
            <person name="Toyoda A."/>
            <person name="Takaki Y."/>
            <person name="Nishi S."/>
            <person name="Hori S."/>
            <person name="Arai W."/>
            <person name="Tsubouchi T."/>
            <person name="Morono Y."/>
            <person name="Uchiyama I."/>
            <person name="Ito T."/>
            <person name="Fujiyama A."/>
            <person name="Inagaki F."/>
            <person name="Takami H."/>
        </authorList>
    </citation>
    <scope>NUCLEOTIDE SEQUENCE</scope>
    <source>
        <strain evidence="5">Expedition CK06-06</strain>
    </source>
</reference>
<dbReference type="SUPFAM" id="SSF110921">
    <property type="entry name" value="2-isopropylmalate synthase LeuA, allosteric (dimerisation) domain"/>
    <property type="match status" value="1"/>
</dbReference>